<dbReference type="AlphaFoldDB" id="A0A0J1H0V5"/>
<dbReference type="InterPro" id="IPR019774">
    <property type="entry name" value="Aromatic-AA_hydroxylase_C"/>
</dbReference>
<feature type="binding site" evidence="13">
    <location>
        <position position="126"/>
    </location>
    <ligand>
        <name>Fe cation</name>
        <dbReference type="ChEBI" id="CHEBI:24875"/>
    </ligand>
</feature>
<feature type="binding site" evidence="13">
    <location>
        <position position="166"/>
    </location>
    <ligand>
        <name>Fe cation</name>
        <dbReference type="ChEBI" id="CHEBI:24875"/>
    </ligand>
</feature>
<name>A0A0J1H0V5_9GAMM</name>
<dbReference type="InterPro" id="IPR036951">
    <property type="entry name" value="ArAA_hydroxylase_sf"/>
</dbReference>
<evidence type="ECO:0000256" key="11">
    <source>
        <dbReference type="ARBA" id="ARBA00023232"/>
    </source>
</evidence>
<evidence type="ECO:0000256" key="9">
    <source>
        <dbReference type="ARBA" id="ARBA00023004"/>
    </source>
</evidence>
<dbReference type="EC" id="1.14.16.1" evidence="5"/>
<dbReference type="NCBIfam" id="TIGR01267">
    <property type="entry name" value="Phe4hydrox_mono"/>
    <property type="match status" value="1"/>
</dbReference>
<dbReference type="RefSeq" id="WP_047879138.1">
    <property type="nucleotide sequence ID" value="NZ_LDOT01000014.1"/>
</dbReference>
<dbReference type="InterPro" id="IPR036329">
    <property type="entry name" value="Aro-AA_hydroxylase_C_sf"/>
</dbReference>
<evidence type="ECO:0000256" key="8">
    <source>
        <dbReference type="ARBA" id="ARBA00023002"/>
    </source>
</evidence>
<keyword evidence="7 13" id="KW-0479">Metal-binding</keyword>
<keyword evidence="10 15" id="KW-0503">Monooxygenase</keyword>
<comment type="catalytic activity">
    <reaction evidence="1">
        <text>(6R)-L-erythro-5,6,7,8-tetrahydrobiopterin + L-phenylalanine + O2 = (4aS,6R)-4a-hydroxy-L-erythro-5,6,7,8-tetrahydrobiopterin + L-tyrosine</text>
        <dbReference type="Rhea" id="RHEA:20273"/>
        <dbReference type="ChEBI" id="CHEBI:15379"/>
        <dbReference type="ChEBI" id="CHEBI:15642"/>
        <dbReference type="ChEBI" id="CHEBI:58095"/>
        <dbReference type="ChEBI" id="CHEBI:58315"/>
        <dbReference type="ChEBI" id="CHEBI:59560"/>
        <dbReference type="EC" id="1.14.16.1"/>
    </reaction>
</comment>
<sequence length="286" mass="32379">MGKQKYVSKKPDPQGHIIWESEEDGIWRDLVTRQLACIQGRACQAYIDGLAMLTLPTQRVPQLHEINQVLKKATGWECVAVPALINFDRFFSLLSRKQFPVATFLRTRAEFDYLQEPDFFHEVFGHCAMLTNPAFAAFTQKYGQLGYQASASERVYLARLYWFSVEFGLLKQPDGLRIYGGGILSSPGETLYALGGRPLLSGDTAESILLSGSPRYKPFDPVDMMRTPYRIDVMQPVYFILDDIAQLYELAQQDMMSMVSKARAAGLHVPLHPPRNKDEQQAGNYV</sequence>
<comment type="caution">
    <text evidence="15">The sequence shown here is derived from an EMBL/GenBank/DDBJ whole genome shotgun (WGS) entry which is preliminary data.</text>
</comment>
<dbReference type="Proteomes" id="UP000036097">
    <property type="component" value="Unassembled WGS sequence"/>
</dbReference>
<proteinExistence type="inferred from homology"/>
<dbReference type="PANTHER" id="PTHR11473">
    <property type="entry name" value="AROMATIC AMINO ACID HYDROXYLASE"/>
    <property type="match status" value="1"/>
</dbReference>
<dbReference type="OrthoDB" id="9780502at2"/>
<evidence type="ECO:0000313" key="16">
    <source>
        <dbReference type="Proteomes" id="UP000036097"/>
    </source>
</evidence>
<evidence type="ECO:0000256" key="13">
    <source>
        <dbReference type="PIRSR" id="PIRSR601273-2"/>
    </source>
</evidence>
<evidence type="ECO:0000256" key="1">
    <source>
        <dbReference type="ARBA" id="ARBA00001060"/>
    </source>
</evidence>
<dbReference type="InterPro" id="IPR018301">
    <property type="entry name" value="ArAA_hydroxylase_Fe/CU_BS"/>
</dbReference>
<comment type="pathway">
    <text evidence="3">Amino-acid degradation; L-phenylalanine degradation; acetoacetate and fumarate from L-phenylalanine: step 1/6.</text>
</comment>
<comment type="cofactor">
    <cofactor evidence="2 13">
        <name>Fe(2+)</name>
        <dbReference type="ChEBI" id="CHEBI:29033"/>
    </cofactor>
</comment>
<evidence type="ECO:0000256" key="5">
    <source>
        <dbReference type="ARBA" id="ARBA00011995"/>
    </source>
</evidence>
<evidence type="ECO:0000256" key="7">
    <source>
        <dbReference type="ARBA" id="ARBA00022723"/>
    </source>
</evidence>
<feature type="domain" description="Biopterin-dependent aromatic amino acid hydroxylase family profile" evidence="14">
    <location>
        <begin position="1"/>
        <end position="286"/>
    </location>
</feature>
<dbReference type="CDD" id="cd03348">
    <property type="entry name" value="pro_PheOH"/>
    <property type="match status" value="1"/>
</dbReference>
<dbReference type="UniPathway" id="UPA00139">
    <property type="reaction ID" value="UER00337"/>
</dbReference>
<comment type="similarity">
    <text evidence="4">Belongs to the biopterin-dependent aromatic amino acid hydroxylase family.</text>
</comment>
<dbReference type="STRING" id="1195763.ABT56_12185"/>
<dbReference type="GO" id="GO:0006559">
    <property type="term" value="P:L-phenylalanine catabolic process"/>
    <property type="evidence" value="ECO:0007669"/>
    <property type="project" value="UniProtKB-UniPathway"/>
</dbReference>
<dbReference type="InterPro" id="IPR001273">
    <property type="entry name" value="ArAA_hydroxylase"/>
</dbReference>
<dbReference type="InterPro" id="IPR005960">
    <property type="entry name" value="Phe-4-hydroxylase_mono"/>
</dbReference>
<evidence type="ECO:0000256" key="4">
    <source>
        <dbReference type="ARBA" id="ARBA00009712"/>
    </source>
</evidence>
<keyword evidence="11" id="KW-0585">Phenylalanine catabolism</keyword>
<dbReference type="GO" id="GO:0004505">
    <property type="term" value="F:phenylalanine 4-monooxygenase activity"/>
    <property type="evidence" value="ECO:0007669"/>
    <property type="project" value="UniProtKB-EC"/>
</dbReference>
<protein>
    <recommendedName>
        <fullName evidence="6">Phenylalanine-4-hydroxylase</fullName>
        <ecNumber evidence="5">1.14.16.1</ecNumber>
    </recommendedName>
    <alternativeName>
        <fullName evidence="12">Phe-4-monooxygenase</fullName>
    </alternativeName>
</protein>
<dbReference type="PATRIC" id="fig|1195763.3.peg.2571"/>
<organism evidence="15 16">
    <name type="scientific">Photobacterium aquae</name>
    <dbReference type="NCBI Taxonomy" id="1195763"/>
    <lineage>
        <taxon>Bacteria</taxon>
        <taxon>Pseudomonadati</taxon>
        <taxon>Pseudomonadota</taxon>
        <taxon>Gammaproteobacteria</taxon>
        <taxon>Vibrionales</taxon>
        <taxon>Vibrionaceae</taxon>
        <taxon>Photobacterium</taxon>
    </lineage>
</organism>
<dbReference type="PROSITE" id="PS51410">
    <property type="entry name" value="BH4_AAA_HYDROXYL_2"/>
    <property type="match status" value="1"/>
</dbReference>
<feature type="binding site" evidence="13">
    <location>
        <position position="121"/>
    </location>
    <ligand>
        <name>Fe cation</name>
        <dbReference type="ChEBI" id="CHEBI:24875"/>
    </ligand>
</feature>
<evidence type="ECO:0000256" key="10">
    <source>
        <dbReference type="ARBA" id="ARBA00023033"/>
    </source>
</evidence>
<evidence type="ECO:0000256" key="6">
    <source>
        <dbReference type="ARBA" id="ARBA00020276"/>
    </source>
</evidence>
<evidence type="ECO:0000256" key="12">
    <source>
        <dbReference type="ARBA" id="ARBA00029922"/>
    </source>
</evidence>
<keyword evidence="16" id="KW-1185">Reference proteome</keyword>
<keyword evidence="9 13" id="KW-0408">Iron</keyword>
<dbReference type="Pfam" id="PF00351">
    <property type="entry name" value="Biopterin_H"/>
    <property type="match status" value="1"/>
</dbReference>
<dbReference type="Gene3D" id="1.10.800.10">
    <property type="entry name" value="Aromatic amino acid hydroxylase"/>
    <property type="match status" value="1"/>
</dbReference>
<accession>A0A0J1H0V5</accession>
<reference evidence="15 16" key="1">
    <citation type="submission" date="2015-05" db="EMBL/GenBank/DDBJ databases">
        <title>Photobacterium galathea sp. nov.</title>
        <authorList>
            <person name="Machado H."/>
            <person name="Gram L."/>
        </authorList>
    </citation>
    <scope>NUCLEOTIDE SEQUENCE [LARGE SCALE GENOMIC DNA]</scope>
    <source>
        <strain evidence="15 16">CGMCC 1.12159</strain>
    </source>
</reference>
<dbReference type="SUPFAM" id="SSF56534">
    <property type="entry name" value="Aromatic aminoacid monoxygenases, catalytic and oligomerization domains"/>
    <property type="match status" value="1"/>
</dbReference>
<evidence type="ECO:0000259" key="14">
    <source>
        <dbReference type="PROSITE" id="PS51410"/>
    </source>
</evidence>
<dbReference type="PROSITE" id="PS00367">
    <property type="entry name" value="BH4_AAA_HYDROXYL_1"/>
    <property type="match status" value="1"/>
</dbReference>
<dbReference type="PANTHER" id="PTHR11473:SF24">
    <property type="entry name" value="PHENYLALANINE-4-HYDROXYLASE"/>
    <property type="match status" value="1"/>
</dbReference>
<gene>
    <name evidence="15" type="primary">phhA</name>
    <name evidence="15" type="ORF">ABT56_12185</name>
</gene>
<evidence type="ECO:0000256" key="2">
    <source>
        <dbReference type="ARBA" id="ARBA00001954"/>
    </source>
</evidence>
<evidence type="ECO:0000256" key="3">
    <source>
        <dbReference type="ARBA" id="ARBA00005088"/>
    </source>
</evidence>
<evidence type="ECO:0000313" key="15">
    <source>
        <dbReference type="EMBL" id="KLV05456.1"/>
    </source>
</evidence>
<dbReference type="GO" id="GO:0005506">
    <property type="term" value="F:iron ion binding"/>
    <property type="evidence" value="ECO:0007669"/>
    <property type="project" value="InterPro"/>
</dbReference>
<keyword evidence="8 15" id="KW-0560">Oxidoreductase</keyword>
<dbReference type="EMBL" id="LDOT01000014">
    <property type="protein sequence ID" value="KLV05456.1"/>
    <property type="molecule type" value="Genomic_DNA"/>
</dbReference>